<comment type="caution">
    <text evidence="3">The sequence shown here is derived from an EMBL/GenBank/DDBJ whole genome shotgun (WGS) entry which is preliminary data.</text>
</comment>
<name>A0A2H5Y988_9CHLR</name>
<dbReference type="EMBL" id="BEHY01000092">
    <property type="protein sequence ID" value="GBD10014.1"/>
    <property type="molecule type" value="Genomic_DNA"/>
</dbReference>
<dbReference type="GO" id="GO:0046872">
    <property type="term" value="F:metal ion binding"/>
    <property type="evidence" value="ECO:0007669"/>
    <property type="project" value="UniProtKB-KW"/>
</dbReference>
<gene>
    <name evidence="3" type="primary">oxdD</name>
    <name evidence="3" type="ORF">HRbin22_02277</name>
</gene>
<feature type="domain" description="Cupin type-2" evidence="2">
    <location>
        <begin position="47"/>
        <end position="114"/>
    </location>
</feature>
<dbReference type="Proteomes" id="UP000236642">
    <property type="component" value="Unassembled WGS sequence"/>
</dbReference>
<protein>
    <submittedName>
        <fullName evidence="3">Oxalate decarboxylase OxdD</fullName>
        <ecNumber evidence="3">4.1.1.2</ecNumber>
    </submittedName>
</protein>
<dbReference type="SUPFAM" id="SSF51182">
    <property type="entry name" value="RmlC-like cupins"/>
    <property type="match status" value="1"/>
</dbReference>
<evidence type="ECO:0000313" key="4">
    <source>
        <dbReference type="Proteomes" id="UP000236642"/>
    </source>
</evidence>
<evidence type="ECO:0000259" key="2">
    <source>
        <dbReference type="Pfam" id="PF07883"/>
    </source>
</evidence>
<dbReference type="Pfam" id="PF07883">
    <property type="entry name" value="Cupin_2"/>
    <property type="match status" value="1"/>
</dbReference>
<dbReference type="PANTHER" id="PTHR35848:SF6">
    <property type="entry name" value="CUPIN TYPE-2 DOMAIN-CONTAINING PROTEIN"/>
    <property type="match status" value="1"/>
</dbReference>
<evidence type="ECO:0000313" key="3">
    <source>
        <dbReference type="EMBL" id="GBD10014.1"/>
    </source>
</evidence>
<dbReference type="InterPro" id="IPR011051">
    <property type="entry name" value="RmlC_Cupin_sf"/>
</dbReference>
<accession>A0A2H5Y988</accession>
<dbReference type="Gene3D" id="2.60.120.10">
    <property type="entry name" value="Jelly Rolls"/>
    <property type="match status" value="1"/>
</dbReference>
<dbReference type="GO" id="GO:0046564">
    <property type="term" value="F:oxalate decarboxylase activity"/>
    <property type="evidence" value="ECO:0007669"/>
    <property type="project" value="UniProtKB-EC"/>
</dbReference>
<dbReference type="InterPro" id="IPR014710">
    <property type="entry name" value="RmlC-like_jellyroll"/>
</dbReference>
<dbReference type="EC" id="4.1.1.2" evidence="3"/>
<evidence type="ECO:0000256" key="1">
    <source>
        <dbReference type="ARBA" id="ARBA00022723"/>
    </source>
</evidence>
<dbReference type="InterPro" id="IPR051610">
    <property type="entry name" value="GPI/OXD"/>
</dbReference>
<sequence>MEGSRRVVIKPAEFLSGAPMERMPGVRDWKVIYPETGFPVKTLTMEIVEIDPGAHTPLHRHNCEEVYFVLQGRGYIESEGERYEFEAGDAIYHRENTAHRVFNTGAEPVRLCVVAGIMLMGLLPQWPTPSPYEILES</sequence>
<reference evidence="4" key="1">
    <citation type="submission" date="2017-09" db="EMBL/GenBank/DDBJ databases">
        <title>Metaegenomics of thermophilic ammonia-oxidizing enrichment culture.</title>
        <authorList>
            <person name="Kato S."/>
            <person name="Suzuki K."/>
        </authorList>
    </citation>
    <scope>NUCLEOTIDE SEQUENCE [LARGE SCALE GENOMIC DNA]</scope>
</reference>
<organism evidence="3 4">
    <name type="scientific">Candidatus Thermoflexus japonica</name>
    <dbReference type="NCBI Taxonomy" id="2035417"/>
    <lineage>
        <taxon>Bacteria</taxon>
        <taxon>Bacillati</taxon>
        <taxon>Chloroflexota</taxon>
        <taxon>Thermoflexia</taxon>
        <taxon>Thermoflexales</taxon>
        <taxon>Thermoflexaceae</taxon>
        <taxon>Thermoflexus</taxon>
    </lineage>
</organism>
<proteinExistence type="predicted"/>
<dbReference type="PANTHER" id="PTHR35848">
    <property type="entry name" value="OXALATE-BINDING PROTEIN"/>
    <property type="match status" value="1"/>
</dbReference>
<keyword evidence="3" id="KW-0456">Lyase</keyword>
<dbReference type="AlphaFoldDB" id="A0A2H5Y988"/>
<keyword evidence="1" id="KW-0479">Metal-binding</keyword>
<dbReference type="InterPro" id="IPR013096">
    <property type="entry name" value="Cupin_2"/>
</dbReference>